<dbReference type="Proteomes" id="UP000425388">
    <property type="component" value="Segment"/>
</dbReference>
<organism evidence="1 2">
    <name type="scientific">Microbacterium phage Megan</name>
    <dbReference type="NCBI Taxonomy" id="2656551"/>
    <lineage>
        <taxon>Viruses</taxon>
        <taxon>Duplodnaviria</taxon>
        <taxon>Heunggongvirae</taxon>
        <taxon>Uroviricota</taxon>
        <taxon>Caudoviricetes</taxon>
        <taxon>Hodgkinviridae</taxon>
        <taxon>Meganvirus</taxon>
        <taxon>Meganvirus megan</taxon>
    </lineage>
</organism>
<sequence length="134" mass="14746">MSRWKAVIAVEGRVTADGRLIEPTAIEWADEPQRRVPLVRSPQAGEGDHAVIGWLDRLWREEGPSGEALVWGEGDLIAEPPAKRDLSVIVISGEYDIAGEGVDYPLALVHCRLQQIAVGADRVWDECLLEVVPD</sequence>
<accession>A0A649VK44</accession>
<gene>
    <name evidence="1" type="primary">76</name>
    <name evidence="1" type="ORF">PBI_MEGAN_76</name>
</gene>
<evidence type="ECO:0000313" key="1">
    <source>
        <dbReference type="EMBL" id="QGJ92746.1"/>
    </source>
</evidence>
<reference evidence="1 2" key="1">
    <citation type="submission" date="2019-10" db="EMBL/GenBank/DDBJ databases">
        <authorList>
            <person name="Abad L.A."/>
            <person name="AUll H.A."/>
            <person name="Garlena R.A."/>
            <person name="Russell D.A."/>
            <person name="Pope W.H."/>
            <person name="Jacobs-Sera D."/>
            <person name="Hatfull G.F."/>
        </authorList>
    </citation>
    <scope>NUCLEOTIDE SEQUENCE [LARGE SCALE GENOMIC DNA]</scope>
</reference>
<proteinExistence type="predicted"/>
<dbReference type="GeneID" id="80005033"/>
<evidence type="ECO:0000313" key="2">
    <source>
        <dbReference type="Proteomes" id="UP000425388"/>
    </source>
</evidence>
<keyword evidence="2" id="KW-1185">Reference proteome</keyword>
<name>A0A649VK44_9CAUD</name>
<protein>
    <submittedName>
        <fullName evidence="1">Uncharacterized protein</fullName>
    </submittedName>
</protein>
<dbReference type="EMBL" id="MN586020">
    <property type="protein sequence ID" value="QGJ92746.1"/>
    <property type="molecule type" value="Genomic_DNA"/>
</dbReference>
<dbReference type="KEGG" id="vg:80005033"/>
<dbReference type="RefSeq" id="YP_010751367.1">
    <property type="nucleotide sequence ID" value="NC_073368.1"/>
</dbReference>